<dbReference type="EMBL" id="JYDQ01000028">
    <property type="protein sequence ID" value="KRY20101.1"/>
    <property type="molecule type" value="Genomic_DNA"/>
</dbReference>
<keyword evidence="2" id="KW-1185">Reference proteome</keyword>
<dbReference type="AlphaFoldDB" id="A0A0V1A5R2"/>
<evidence type="ECO:0000313" key="2">
    <source>
        <dbReference type="Proteomes" id="UP000054783"/>
    </source>
</evidence>
<sequence length="164" mass="18175">MVGLVQGPYQAEHFFPSRAIPTLCLGQRATHVRHNSFRFPFPLAGVAAGGAISLQPQGCCSSAVLLTSAALPPVLLPLPFASLPRRLAAFLLVQRCFDRRDARLERGELSLDALFPGRNFHRLRETIRPASQDSSFDATRGECCYELLQQDLVSCTTQPRKRLR</sequence>
<gene>
    <name evidence="1" type="ORF">T12_14587</name>
</gene>
<dbReference type="Proteomes" id="UP000054783">
    <property type="component" value="Unassembled WGS sequence"/>
</dbReference>
<comment type="caution">
    <text evidence="1">The sequence shown here is derived from an EMBL/GenBank/DDBJ whole genome shotgun (WGS) entry which is preliminary data.</text>
</comment>
<organism evidence="1 2">
    <name type="scientific">Trichinella patagoniensis</name>
    <dbReference type="NCBI Taxonomy" id="990121"/>
    <lineage>
        <taxon>Eukaryota</taxon>
        <taxon>Metazoa</taxon>
        <taxon>Ecdysozoa</taxon>
        <taxon>Nematoda</taxon>
        <taxon>Enoplea</taxon>
        <taxon>Dorylaimia</taxon>
        <taxon>Trichinellida</taxon>
        <taxon>Trichinellidae</taxon>
        <taxon>Trichinella</taxon>
    </lineage>
</organism>
<evidence type="ECO:0000313" key="1">
    <source>
        <dbReference type="EMBL" id="KRY20101.1"/>
    </source>
</evidence>
<reference evidence="1 2" key="1">
    <citation type="submission" date="2015-01" db="EMBL/GenBank/DDBJ databases">
        <title>Evolution of Trichinella species and genotypes.</title>
        <authorList>
            <person name="Korhonen P.K."/>
            <person name="Edoardo P."/>
            <person name="Giuseppe L.R."/>
            <person name="Gasser R.B."/>
        </authorList>
    </citation>
    <scope>NUCLEOTIDE SEQUENCE [LARGE SCALE GENOMIC DNA]</scope>
    <source>
        <strain evidence="1">ISS2496</strain>
    </source>
</reference>
<name>A0A0V1A5R2_9BILA</name>
<protein>
    <submittedName>
        <fullName evidence="1">Uncharacterized protein</fullName>
    </submittedName>
</protein>
<proteinExistence type="predicted"/>
<accession>A0A0V1A5R2</accession>